<dbReference type="InterPro" id="IPR046945">
    <property type="entry name" value="RHMD-like"/>
</dbReference>
<accession>A0ABQ1QG84</accession>
<dbReference type="SUPFAM" id="SSF54826">
    <property type="entry name" value="Enolase N-terminal domain-like"/>
    <property type="match status" value="1"/>
</dbReference>
<organism evidence="5 6">
    <name type="scientific">Sinisalibacter lacisalsi</name>
    <dbReference type="NCBI Taxonomy" id="1526570"/>
    <lineage>
        <taxon>Bacteria</taxon>
        <taxon>Pseudomonadati</taxon>
        <taxon>Pseudomonadota</taxon>
        <taxon>Alphaproteobacteria</taxon>
        <taxon>Rhodobacterales</taxon>
        <taxon>Roseobacteraceae</taxon>
        <taxon>Sinisalibacter</taxon>
    </lineage>
</organism>
<dbReference type="SMART" id="SM00922">
    <property type="entry name" value="MR_MLE"/>
    <property type="match status" value="1"/>
</dbReference>
<evidence type="ECO:0000256" key="3">
    <source>
        <dbReference type="ARBA" id="ARBA00022842"/>
    </source>
</evidence>
<proteinExistence type="predicted"/>
<evidence type="ECO:0000256" key="1">
    <source>
        <dbReference type="ARBA" id="ARBA00001946"/>
    </source>
</evidence>
<dbReference type="InterPro" id="IPR013342">
    <property type="entry name" value="Mandelate_racemase_C"/>
</dbReference>
<sequence>MKIAALDIRACRHDAATIPGAAMRDGQAREGLEFLVYTLRTEDGRSASMFGFAGRSALGAAHQAAASLRPFLLGRDARDREAIWHDWRTADRWWHHLPIYTFGPVDCCLWLLAAEAAGEPLWRFIGGARAEVPAYASSLVLADAEAYAAEAIAVRDAGMKAYKIHPPGQSLAEDIEIHRAVRAAVGDDFALMSDPVQPYTYDEALRLGRELERLGFLWLEEPLPDEAFGALRELTRALDIPVVGTEVLAKHPYSVAECIATRVVDAVRADPSWTGGVTGTLKTARLAEAFHVNCELHTTIFHPLEMVNLHLAGAIRNCSYFEVLWPIDTFAFGLDRPLPIRDGTAHLPHTPGLGAALDWDMIDNATIERV</sequence>
<name>A0ABQ1QG84_9RHOB</name>
<dbReference type="Proteomes" id="UP000617355">
    <property type="component" value="Unassembled WGS sequence"/>
</dbReference>
<gene>
    <name evidence="5" type="ORF">GCM10011358_08170</name>
</gene>
<keyword evidence="3" id="KW-0460">Magnesium</keyword>
<reference evidence="6" key="1">
    <citation type="journal article" date="2019" name="Int. J. Syst. Evol. Microbiol.">
        <title>The Global Catalogue of Microorganisms (GCM) 10K type strain sequencing project: providing services to taxonomists for standard genome sequencing and annotation.</title>
        <authorList>
            <consortium name="The Broad Institute Genomics Platform"/>
            <consortium name="The Broad Institute Genome Sequencing Center for Infectious Disease"/>
            <person name="Wu L."/>
            <person name="Ma J."/>
        </authorList>
    </citation>
    <scope>NUCLEOTIDE SEQUENCE [LARGE SCALE GENOMIC DNA]</scope>
    <source>
        <strain evidence="6">CGMCC 1.12922</strain>
    </source>
</reference>
<comment type="cofactor">
    <cofactor evidence="1">
        <name>Mg(2+)</name>
        <dbReference type="ChEBI" id="CHEBI:18420"/>
    </cofactor>
</comment>
<dbReference type="Pfam" id="PF13378">
    <property type="entry name" value="MR_MLE_C"/>
    <property type="match status" value="1"/>
</dbReference>
<dbReference type="InterPro" id="IPR036849">
    <property type="entry name" value="Enolase-like_C_sf"/>
</dbReference>
<dbReference type="SFLD" id="SFLDS00001">
    <property type="entry name" value="Enolase"/>
    <property type="match status" value="1"/>
</dbReference>
<dbReference type="PANTHER" id="PTHR13794:SF58">
    <property type="entry name" value="MITOCHONDRIAL ENOLASE SUPERFAMILY MEMBER 1"/>
    <property type="match status" value="1"/>
</dbReference>
<dbReference type="EMBL" id="BMGI01000001">
    <property type="protein sequence ID" value="GGD26088.1"/>
    <property type="molecule type" value="Genomic_DNA"/>
</dbReference>
<dbReference type="Gene3D" id="3.30.390.10">
    <property type="entry name" value="Enolase-like, N-terminal domain"/>
    <property type="match status" value="1"/>
</dbReference>
<evidence type="ECO:0000256" key="2">
    <source>
        <dbReference type="ARBA" id="ARBA00022723"/>
    </source>
</evidence>
<protein>
    <submittedName>
        <fullName evidence="5">Mandelate racemase</fullName>
    </submittedName>
</protein>
<feature type="domain" description="Mandelate racemase/muconate lactonizing enzyme C-terminal" evidence="4">
    <location>
        <begin position="144"/>
        <end position="241"/>
    </location>
</feature>
<evidence type="ECO:0000313" key="5">
    <source>
        <dbReference type="EMBL" id="GGD26088.1"/>
    </source>
</evidence>
<dbReference type="Gene3D" id="3.20.20.120">
    <property type="entry name" value="Enolase-like C-terminal domain"/>
    <property type="match status" value="1"/>
</dbReference>
<dbReference type="RefSeq" id="WP_188526319.1">
    <property type="nucleotide sequence ID" value="NZ_BMGI01000001.1"/>
</dbReference>
<dbReference type="InterPro" id="IPR029065">
    <property type="entry name" value="Enolase_C-like"/>
</dbReference>
<dbReference type="PANTHER" id="PTHR13794">
    <property type="entry name" value="ENOLASE SUPERFAMILY, MANDELATE RACEMASE"/>
    <property type="match status" value="1"/>
</dbReference>
<evidence type="ECO:0000259" key="4">
    <source>
        <dbReference type="SMART" id="SM00922"/>
    </source>
</evidence>
<keyword evidence="2" id="KW-0479">Metal-binding</keyword>
<dbReference type="SFLD" id="SFLDG00179">
    <property type="entry name" value="mandelate_racemase"/>
    <property type="match status" value="1"/>
</dbReference>
<dbReference type="InterPro" id="IPR029017">
    <property type="entry name" value="Enolase-like_N"/>
</dbReference>
<comment type="caution">
    <text evidence="5">The sequence shown here is derived from an EMBL/GenBank/DDBJ whole genome shotgun (WGS) entry which is preliminary data.</text>
</comment>
<keyword evidence="6" id="KW-1185">Reference proteome</keyword>
<evidence type="ECO:0000313" key="6">
    <source>
        <dbReference type="Proteomes" id="UP000617355"/>
    </source>
</evidence>
<dbReference type="SUPFAM" id="SSF51604">
    <property type="entry name" value="Enolase C-terminal domain-like"/>
    <property type="match status" value="1"/>
</dbReference>